<dbReference type="KEGG" id="spu:587839"/>
<evidence type="ECO:0000256" key="7">
    <source>
        <dbReference type="ARBA" id="ARBA00023235"/>
    </source>
</evidence>
<evidence type="ECO:0000256" key="9">
    <source>
        <dbReference type="ARBA" id="ARBA00039953"/>
    </source>
</evidence>
<dbReference type="OrthoDB" id="418349at2759"/>
<keyword evidence="7" id="KW-0413">Isomerase</keyword>
<comment type="similarity">
    <text evidence="4">Belongs to the pseudouridine synthase RluA family.</text>
</comment>
<reference evidence="14" key="1">
    <citation type="submission" date="2015-02" db="EMBL/GenBank/DDBJ databases">
        <title>Genome sequencing for Strongylocentrotus purpuratus.</title>
        <authorList>
            <person name="Murali S."/>
            <person name="Liu Y."/>
            <person name="Vee V."/>
            <person name="English A."/>
            <person name="Wang M."/>
            <person name="Skinner E."/>
            <person name="Han Y."/>
            <person name="Muzny D.M."/>
            <person name="Worley K.C."/>
            <person name="Gibbs R.A."/>
        </authorList>
    </citation>
    <scope>NUCLEOTIDE SEQUENCE</scope>
</reference>
<evidence type="ECO:0000256" key="1">
    <source>
        <dbReference type="ARBA" id="ARBA00001166"/>
    </source>
</evidence>
<dbReference type="PANTHER" id="PTHR21600">
    <property type="entry name" value="MITOCHONDRIAL RNA PSEUDOURIDINE SYNTHASE"/>
    <property type="match status" value="1"/>
</dbReference>
<dbReference type="CTD" id="84881"/>
<evidence type="ECO:0000256" key="5">
    <source>
        <dbReference type="ARBA" id="ARBA00022946"/>
    </source>
</evidence>
<dbReference type="RefSeq" id="XP_003731372.1">
    <property type="nucleotide sequence ID" value="XM_003731324.3"/>
</dbReference>
<evidence type="ECO:0000256" key="11">
    <source>
        <dbReference type="SAM" id="MobiDB-lite"/>
    </source>
</evidence>
<dbReference type="Proteomes" id="UP000007110">
    <property type="component" value="Unassembled WGS sequence"/>
</dbReference>
<evidence type="ECO:0000256" key="8">
    <source>
        <dbReference type="ARBA" id="ARBA00036943"/>
    </source>
</evidence>
<protein>
    <recommendedName>
        <fullName evidence="9">Pseudouridylate synthase RPUSD4, mitochondrial</fullName>
    </recommendedName>
    <alternativeName>
        <fullName evidence="10">RNA pseudouridylate synthase domain-containing protein 4</fullName>
    </alternativeName>
</protein>
<comment type="catalytic activity">
    <reaction evidence="1">
        <text>a uridine in mRNA = a pseudouridine in mRNA</text>
        <dbReference type="Rhea" id="RHEA:56644"/>
        <dbReference type="Rhea" id="RHEA-COMP:14658"/>
        <dbReference type="Rhea" id="RHEA-COMP:14659"/>
        <dbReference type="ChEBI" id="CHEBI:65314"/>
        <dbReference type="ChEBI" id="CHEBI:65315"/>
    </reaction>
</comment>
<dbReference type="InterPro" id="IPR006145">
    <property type="entry name" value="PsdUridine_synth_RsuA/RluA"/>
</dbReference>
<dbReference type="RefSeq" id="XP_011675350.1">
    <property type="nucleotide sequence ID" value="XM_011677048.2"/>
</dbReference>
<dbReference type="InterPro" id="IPR006224">
    <property type="entry name" value="PsdUridine_synth_RluA-like_CS"/>
</dbReference>
<dbReference type="Pfam" id="PF00849">
    <property type="entry name" value="PseudoU_synth_2"/>
    <property type="match status" value="1"/>
</dbReference>
<organism evidence="13 14">
    <name type="scientific">Strongylocentrotus purpuratus</name>
    <name type="common">Purple sea urchin</name>
    <dbReference type="NCBI Taxonomy" id="7668"/>
    <lineage>
        <taxon>Eukaryota</taxon>
        <taxon>Metazoa</taxon>
        <taxon>Echinodermata</taxon>
        <taxon>Eleutherozoa</taxon>
        <taxon>Echinozoa</taxon>
        <taxon>Echinoidea</taxon>
        <taxon>Euechinoidea</taxon>
        <taxon>Echinacea</taxon>
        <taxon>Camarodonta</taxon>
        <taxon>Echinidea</taxon>
        <taxon>Strongylocentrotidae</taxon>
        <taxon>Strongylocentrotus</taxon>
    </lineage>
</organism>
<dbReference type="InParanoid" id="A0A7M7LPT5"/>
<comment type="catalytic activity">
    <reaction evidence="8">
        <text>a uridine in tRNA = a pseudouridine in tRNA</text>
        <dbReference type="Rhea" id="RHEA:54572"/>
        <dbReference type="Rhea" id="RHEA-COMP:13339"/>
        <dbReference type="Rhea" id="RHEA-COMP:13934"/>
        <dbReference type="ChEBI" id="CHEBI:65314"/>
        <dbReference type="ChEBI" id="CHEBI:65315"/>
    </reaction>
</comment>
<keyword evidence="14" id="KW-1185">Reference proteome</keyword>
<feature type="domain" description="Pseudouridine synthase RsuA/RluA-like" evidence="12">
    <location>
        <begin position="156"/>
        <end position="330"/>
    </location>
</feature>
<dbReference type="EnsemblMetazoa" id="XM_003731324">
    <property type="protein sequence ID" value="XP_003731372"/>
    <property type="gene ID" value="LOC587839"/>
</dbReference>
<dbReference type="GO" id="GO:0001522">
    <property type="term" value="P:pseudouridine synthesis"/>
    <property type="evidence" value="ECO:0007669"/>
    <property type="project" value="InterPro"/>
</dbReference>
<dbReference type="AlphaFoldDB" id="A0A7M7LPT5"/>
<proteinExistence type="inferred from homology"/>
<dbReference type="PROSITE" id="PS01129">
    <property type="entry name" value="PSI_RLU"/>
    <property type="match status" value="1"/>
</dbReference>
<accession>A0A7M7LPT5</accession>
<evidence type="ECO:0000256" key="4">
    <source>
        <dbReference type="ARBA" id="ARBA00010876"/>
    </source>
</evidence>
<sequence>MACCGKLHVFARAISLTRSNIIQNSWGVSVLSPAQRRHSTSAPATPEISKQRKDAAANQKDFFVDGDVKEKRTLRRKLEKLALSPDADLSQSSIVAARVRRKLQAHMKAQKPIEEKEDIPKKRTDLRYQTRDLGRLSGEVVAKILRDRVIFDKGDIIALDKPYGLPVHGGPGMKHSIDSLLPQLAWTLNNKGGGNTEELHLIHRLDKETTGVMLLARNERTARVLHEMFRKRQIIKRYLVITVGIPSPKEGILDMPMIEKEIDGKHRMVIKPDMADLYPDTIGMRSGRKSRDSKEAITRYKVLSERGNCALVQLEPETGVKHQIRVHLAQGLGCPILGDHKYSHHDRLAPQKLTAGILHSLGITQPKARTVPMHLHARQLVIPETFDQQNYFISTKVPWFFSDNMKKLKLKYDP</sequence>
<keyword evidence="5" id="KW-0809">Transit peptide</keyword>
<evidence type="ECO:0000313" key="14">
    <source>
        <dbReference type="Proteomes" id="UP000007110"/>
    </source>
</evidence>
<evidence type="ECO:0000256" key="2">
    <source>
        <dbReference type="ARBA" id="ARBA00001896"/>
    </source>
</evidence>
<dbReference type="RefSeq" id="XP_011675351.1">
    <property type="nucleotide sequence ID" value="XM_011677049.2"/>
</dbReference>
<keyword evidence="6" id="KW-0496">Mitochondrion</keyword>
<dbReference type="Gene3D" id="3.30.2350.10">
    <property type="entry name" value="Pseudouridine synthase"/>
    <property type="match status" value="1"/>
</dbReference>
<dbReference type="InterPro" id="IPR020103">
    <property type="entry name" value="PsdUridine_synth_cat_dom_sf"/>
</dbReference>
<dbReference type="RefSeq" id="XP_792641.1">
    <property type="nucleotide sequence ID" value="XM_787548.4"/>
</dbReference>
<dbReference type="FunCoup" id="A0A7M7LPT5">
    <property type="interactions" value="988"/>
</dbReference>
<dbReference type="EnsemblMetazoa" id="XM_011677049">
    <property type="protein sequence ID" value="XP_011675351"/>
    <property type="gene ID" value="LOC587839"/>
</dbReference>
<dbReference type="EnsemblMetazoa" id="XM_011677048">
    <property type="protein sequence ID" value="XP_011675350"/>
    <property type="gene ID" value="LOC587839"/>
</dbReference>
<dbReference type="GeneID" id="587839"/>
<comment type="catalytic activity">
    <reaction evidence="2">
        <text>uridine in 5S rRNA = pseudouridine in 5S rRNA</text>
        <dbReference type="Rhea" id="RHEA:47036"/>
        <dbReference type="Rhea" id="RHEA-COMP:11730"/>
        <dbReference type="Rhea" id="RHEA-COMP:11731"/>
        <dbReference type="ChEBI" id="CHEBI:65314"/>
        <dbReference type="ChEBI" id="CHEBI:65315"/>
    </reaction>
</comment>
<evidence type="ECO:0000256" key="6">
    <source>
        <dbReference type="ARBA" id="ARBA00023128"/>
    </source>
</evidence>
<dbReference type="PANTHER" id="PTHR21600:SF83">
    <property type="entry name" value="PSEUDOURIDYLATE SYNTHASE RPUSD4, MITOCHONDRIAL"/>
    <property type="match status" value="1"/>
</dbReference>
<evidence type="ECO:0000256" key="3">
    <source>
        <dbReference type="ARBA" id="ARBA00004173"/>
    </source>
</evidence>
<dbReference type="GO" id="GO:0003723">
    <property type="term" value="F:RNA binding"/>
    <property type="evidence" value="ECO:0007669"/>
    <property type="project" value="InterPro"/>
</dbReference>
<dbReference type="GO" id="GO:0009982">
    <property type="term" value="F:pseudouridine synthase activity"/>
    <property type="evidence" value="ECO:0007669"/>
    <property type="project" value="InterPro"/>
</dbReference>
<feature type="region of interest" description="Disordered" evidence="11">
    <location>
        <begin position="34"/>
        <end position="53"/>
    </location>
</feature>
<dbReference type="FunFam" id="3.30.2350.10:FF:000015">
    <property type="entry name" value="Mitochondrial RNA pseudouridine synthase RPUSD4"/>
    <property type="match status" value="1"/>
</dbReference>
<dbReference type="CDD" id="cd02869">
    <property type="entry name" value="PseudoU_synth_RluA_like"/>
    <property type="match status" value="1"/>
</dbReference>
<name>A0A7M7LPT5_STRPU</name>
<dbReference type="InterPro" id="IPR050188">
    <property type="entry name" value="RluA_PseudoU_synthase"/>
</dbReference>
<comment type="subcellular location">
    <subcellularLocation>
        <location evidence="3">Mitochondrion</location>
    </subcellularLocation>
</comment>
<dbReference type="GO" id="GO:0005739">
    <property type="term" value="C:mitochondrion"/>
    <property type="evidence" value="ECO:0007669"/>
    <property type="project" value="UniProtKB-SubCell"/>
</dbReference>
<reference evidence="13" key="2">
    <citation type="submission" date="2021-01" db="UniProtKB">
        <authorList>
            <consortium name="EnsemblMetazoa"/>
        </authorList>
    </citation>
    <scope>IDENTIFICATION</scope>
</reference>
<evidence type="ECO:0000259" key="12">
    <source>
        <dbReference type="Pfam" id="PF00849"/>
    </source>
</evidence>
<dbReference type="OMA" id="HSECRTI"/>
<evidence type="ECO:0000313" key="13">
    <source>
        <dbReference type="EnsemblMetazoa" id="XP_003731372"/>
    </source>
</evidence>
<dbReference type="EnsemblMetazoa" id="XM_787548">
    <property type="protein sequence ID" value="XP_792641"/>
    <property type="gene ID" value="LOC587839"/>
</dbReference>
<evidence type="ECO:0000256" key="10">
    <source>
        <dbReference type="ARBA" id="ARBA00041563"/>
    </source>
</evidence>
<dbReference type="SUPFAM" id="SSF55120">
    <property type="entry name" value="Pseudouridine synthase"/>
    <property type="match status" value="1"/>
</dbReference>